<dbReference type="EMBL" id="JASBWS010000019">
    <property type="protein sequence ID" value="KAJ9111318.1"/>
    <property type="molecule type" value="Genomic_DNA"/>
</dbReference>
<protein>
    <submittedName>
        <fullName evidence="1">Uncharacterized protein</fullName>
    </submittedName>
</protein>
<evidence type="ECO:0000313" key="1">
    <source>
        <dbReference type="EMBL" id="KAJ9111318.1"/>
    </source>
</evidence>
<dbReference type="Proteomes" id="UP001230649">
    <property type="component" value="Unassembled WGS sequence"/>
</dbReference>
<name>A0ACC2WIU2_9TREE</name>
<comment type="caution">
    <text evidence="1">The sequence shown here is derived from an EMBL/GenBank/DDBJ whole genome shotgun (WGS) entry which is preliminary data.</text>
</comment>
<proteinExistence type="predicted"/>
<accession>A0ACC2WIU2</accession>
<evidence type="ECO:0000313" key="2">
    <source>
        <dbReference type="Proteomes" id="UP001230649"/>
    </source>
</evidence>
<keyword evidence="2" id="KW-1185">Reference proteome</keyword>
<gene>
    <name evidence="1" type="ORF">QFC20_002609</name>
</gene>
<reference evidence="1" key="1">
    <citation type="submission" date="2023-04" db="EMBL/GenBank/DDBJ databases">
        <title>Draft Genome sequencing of Naganishia species isolated from polar environments using Oxford Nanopore Technology.</title>
        <authorList>
            <person name="Leo P."/>
            <person name="Venkateswaran K."/>
        </authorList>
    </citation>
    <scope>NUCLEOTIDE SEQUENCE</scope>
    <source>
        <strain evidence="1">MNA-CCFEE 5262</strain>
    </source>
</reference>
<organism evidence="1 2">
    <name type="scientific">Naganishia adeliensis</name>
    <dbReference type="NCBI Taxonomy" id="92952"/>
    <lineage>
        <taxon>Eukaryota</taxon>
        <taxon>Fungi</taxon>
        <taxon>Dikarya</taxon>
        <taxon>Basidiomycota</taxon>
        <taxon>Agaricomycotina</taxon>
        <taxon>Tremellomycetes</taxon>
        <taxon>Filobasidiales</taxon>
        <taxon>Filobasidiaceae</taxon>
        <taxon>Naganishia</taxon>
    </lineage>
</organism>
<sequence length="174" mass="18815">MLIRYLTPIPPGIPLYVPIIPQPPPTTTKHAAPPPSHDMRMLRLYSSTDYSLLPRDKWGIPDAGEYRADVPERTREDCMAPDAPTLDVILVPGVCFDTKFQRLGHGKGYYDRFIKRYRAYAAQRGDRPPLLVALALTEQMLPFPAAEGTADPADGAGKAEDGGAGVAGGAGDGE</sequence>